<proteinExistence type="predicted"/>
<dbReference type="Pfam" id="PF09697">
    <property type="entry name" value="Porph_ging"/>
    <property type="match status" value="1"/>
</dbReference>
<accession>A0A1T4ZUP7</accession>
<gene>
    <name evidence="1" type="ORF">SAMN05660226_00111</name>
</gene>
<dbReference type="Proteomes" id="UP000190541">
    <property type="component" value="Unassembled WGS sequence"/>
</dbReference>
<sequence length="289" mass="34129">MKSKLLIILCLIRLTQDSFSQKTGYHAQHTDTLHFDRQVIYRATYQTDSTDTESRKQLDFELLLNDGLSLFQSIKKFRADSVYYAEKKSKSMTIGLRPVDPFNYQVIKETGTITTYDSPFGMNLNGKEVIYYYEEYQQDLNWDIRPDTMTIANLLCQRADLYFGNRHWIAWFTTDIPIQDGPYKFAGLPGLIISISDVNDFWRFEMTNIRNIDKNVVINFQDWYEFAPATKERLYRERRHYQANIFDVYKTAGALRFENAPDEERALEEARKQIAAQMAKDNNWIELYP</sequence>
<dbReference type="InterPro" id="IPR005901">
    <property type="entry name" value="GLPGLI"/>
</dbReference>
<evidence type="ECO:0000313" key="2">
    <source>
        <dbReference type="Proteomes" id="UP000190541"/>
    </source>
</evidence>
<dbReference type="STRING" id="623280.SAMN05660226_00111"/>
<dbReference type="AlphaFoldDB" id="A0A1T4ZUP7"/>
<dbReference type="NCBIfam" id="TIGR01200">
    <property type="entry name" value="GLPGLI"/>
    <property type="match status" value="1"/>
</dbReference>
<dbReference type="RefSeq" id="WP_079714859.1">
    <property type="nucleotide sequence ID" value="NZ_FUYS01000001.1"/>
</dbReference>
<protein>
    <submittedName>
        <fullName evidence="1">GLPGLI family protein</fullName>
    </submittedName>
</protein>
<evidence type="ECO:0000313" key="1">
    <source>
        <dbReference type="EMBL" id="SKB26406.1"/>
    </source>
</evidence>
<reference evidence="1 2" key="1">
    <citation type="submission" date="2017-02" db="EMBL/GenBank/DDBJ databases">
        <authorList>
            <person name="Peterson S.W."/>
        </authorList>
    </citation>
    <scope>NUCLEOTIDE SEQUENCE [LARGE SCALE GENOMIC DNA]</scope>
    <source>
        <strain evidence="1 2">DSM 22899</strain>
    </source>
</reference>
<keyword evidence="2" id="KW-1185">Reference proteome</keyword>
<name>A0A1T4ZUP7_9SPHI</name>
<dbReference type="EMBL" id="FUYS01000001">
    <property type="protein sequence ID" value="SKB26406.1"/>
    <property type="molecule type" value="Genomic_DNA"/>
</dbReference>
<organism evidence="1 2">
    <name type="scientific">Parapedobacter luteus</name>
    <dbReference type="NCBI Taxonomy" id="623280"/>
    <lineage>
        <taxon>Bacteria</taxon>
        <taxon>Pseudomonadati</taxon>
        <taxon>Bacteroidota</taxon>
        <taxon>Sphingobacteriia</taxon>
        <taxon>Sphingobacteriales</taxon>
        <taxon>Sphingobacteriaceae</taxon>
        <taxon>Parapedobacter</taxon>
    </lineage>
</organism>
<dbReference type="OrthoDB" id="1440774at2"/>